<evidence type="ECO:0000256" key="4">
    <source>
        <dbReference type="ARBA" id="ARBA00023136"/>
    </source>
</evidence>
<reference evidence="9" key="2">
    <citation type="submission" date="2010-07" db="EMBL/GenBank/DDBJ databases">
        <authorList>
            <consortium name="The Broad Institute Genome Sequencing Platform"/>
            <consortium name="Broad Institute Genome Sequencing Center for Infectious Disease"/>
            <person name="Ma L.-J."/>
            <person name="Dead R."/>
            <person name="Young S."/>
            <person name="Zeng Q."/>
            <person name="Koehrsen M."/>
            <person name="Alvarado L."/>
            <person name="Berlin A."/>
            <person name="Chapman S.B."/>
            <person name="Chen Z."/>
            <person name="Freedman E."/>
            <person name="Gellesch M."/>
            <person name="Goldberg J."/>
            <person name="Griggs A."/>
            <person name="Gujja S."/>
            <person name="Heilman E.R."/>
            <person name="Heiman D."/>
            <person name="Hepburn T."/>
            <person name="Howarth C."/>
            <person name="Jen D."/>
            <person name="Larson L."/>
            <person name="Mehta T."/>
            <person name="Neiman D."/>
            <person name="Pearson M."/>
            <person name="Roberts A."/>
            <person name="Saif S."/>
            <person name="Shea T."/>
            <person name="Shenoy N."/>
            <person name="Sisk P."/>
            <person name="Stolte C."/>
            <person name="Sykes S."/>
            <person name="Walk T."/>
            <person name="White J."/>
            <person name="Yandava C."/>
            <person name="Haas B."/>
            <person name="Nusbaum C."/>
            <person name="Birren B."/>
        </authorList>
    </citation>
    <scope>NUCLEOTIDE SEQUENCE</scope>
    <source>
        <strain evidence="9">R3-111a-1</strain>
    </source>
</reference>
<feature type="compositionally biased region" description="Basic and acidic residues" evidence="5">
    <location>
        <begin position="1"/>
        <end position="11"/>
    </location>
</feature>
<feature type="domain" description="Putative ER transporter 6TM N-terminal" evidence="7">
    <location>
        <begin position="83"/>
        <end position="315"/>
    </location>
</feature>
<name>J3P653_GAET3</name>
<dbReference type="STRING" id="644352.J3P653"/>
<reference evidence="10" key="5">
    <citation type="submission" date="2018-04" db="UniProtKB">
        <authorList>
            <consortium name="EnsemblFungi"/>
        </authorList>
    </citation>
    <scope>IDENTIFICATION</scope>
    <source>
        <strain evidence="10">R3-111a-1</strain>
    </source>
</reference>
<proteinExistence type="predicted"/>
<feature type="region of interest" description="Disordered" evidence="5">
    <location>
        <begin position="1217"/>
        <end position="1291"/>
    </location>
</feature>
<dbReference type="Pfam" id="PF13515">
    <property type="entry name" value="FUSC_2"/>
    <property type="match status" value="1"/>
</dbReference>
<feature type="compositionally biased region" description="Low complexity" evidence="5">
    <location>
        <begin position="173"/>
        <end position="190"/>
    </location>
</feature>
<feature type="region of interest" description="Disordered" evidence="5">
    <location>
        <begin position="943"/>
        <end position="962"/>
    </location>
</feature>
<feature type="compositionally biased region" description="Polar residues" evidence="5">
    <location>
        <begin position="39"/>
        <end position="48"/>
    </location>
</feature>
<dbReference type="InterPro" id="IPR018823">
    <property type="entry name" value="ArAE_2_N"/>
</dbReference>
<dbReference type="Proteomes" id="UP000006039">
    <property type="component" value="Unassembled WGS sequence"/>
</dbReference>
<dbReference type="PANTHER" id="PTHR37994:SF4">
    <property type="entry name" value="ER TRANSPORTER 6TM N-TERMINAL DOMAIN-CONTAINING PROTEIN-RELATED"/>
    <property type="match status" value="1"/>
</dbReference>
<feature type="compositionally biased region" description="Basic residues" evidence="5">
    <location>
        <begin position="1248"/>
        <end position="1257"/>
    </location>
</feature>
<dbReference type="VEuPathDB" id="FungiDB:GGTG_08994"/>
<feature type="transmembrane region" description="Helical" evidence="6">
    <location>
        <begin position="258"/>
        <end position="279"/>
    </location>
</feature>
<accession>J3P653</accession>
<dbReference type="RefSeq" id="XP_009225100.1">
    <property type="nucleotide sequence ID" value="XM_009226836.1"/>
</dbReference>
<evidence type="ECO:0000259" key="7">
    <source>
        <dbReference type="Pfam" id="PF10337"/>
    </source>
</evidence>
<feature type="region of interest" description="Disordered" evidence="5">
    <location>
        <begin position="1128"/>
        <end position="1161"/>
    </location>
</feature>
<comment type="subcellular location">
    <subcellularLocation>
        <location evidence="1">Membrane</location>
        <topology evidence="1">Multi-pass membrane protein</topology>
    </subcellularLocation>
</comment>
<evidence type="ECO:0000256" key="6">
    <source>
        <dbReference type="SAM" id="Phobius"/>
    </source>
</evidence>
<feature type="transmembrane region" description="Helical" evidence="6">
    <location>
        <begin position="199"/>
        <end position="217"/>
    </location>
</feature>
<evidence type="ECO:0000259" key="8">
    <source>
        <dbReference type="Pfam" id="PF13515"/>
    </source>
</evidence>
<sequence length="1291" mass="142231">MAPSHESRPPEHSTGGRHGESPARPRQPSRQPSRAREGGSTTYGSSRGDTVFTDGDASAAAPSTSADGHERRPWLKRVAARLDLDMLTLKMMLKGSLPPIIVISMLQSRAATAYFSSTGYEVSIISVLAVAILPRGKYLQTLVLNLTAIATGAALAMLVLWCGVQARLHTSSLPPQPTTTTTSDTTTGPPRRLPYNGSQSTVCALWLFLSIWLVNLVRAKAPSFNIPTILFSILVDIACMNGPNLGSTAAAWALVRRLLTSMLVALATSTFVSLFIFPVSSRGVVVRQLGVGVGLLRKAVRLQGEYLHGLENVDMFALRTVETSVGGGVVRAGGGVCDATQSETDDDGGDGTEQRRRMGLRRRKRKPRRKLRKEQKKMEGPESDNMGMEREHEVALDLKRTVLQLRSLSGKLQSDIGFAKNEVGWGKLSPRDLGEVFKYFRAIFIPVMGMATIMDVFRRTAERRGWITDEDEETPLEVIEEKWEERRLWNGLMRELHEPFAILSEAIDQGLEHAALQLEIVRRPRGSRKRNTAAAAAAAAKTAPSASADVEACAEKTAPGESEFSRNIEEKLQRFYKCKGDTIRYWAKERGLSADSNGSRAGTANMDFRWRSQGQLYVLLYLEQLMQATGEAVHDLVQFADAKVADGTMSSKRLLVPGLHQMRKWASSVLGRRGASQDPTAQESSDVMDQGGIIVHLGPGFAQRRDLEHLPPESAWERLGDGVRALSALLSSEASAYGIRVACATMTVAIVGFVETTQVFFQEHRLVWAMIVIAMGMTQTSGQSIFGFLCRVGGTVVAMLSSFVIWYMVGEQPAGVIVMMWFFTFVDYYFFLKYPRFVPATMLIIFTQVLIIGYELQVGVIGIRASEALGTIYYPTYLLAPYRVAVVAGGCLVAFFWTVFPSPLTDRTWLRRDLSATLYLLANYFSAISQTIRVQLDEEEAQKQWKQPQQQLEEETEQPPPQLEVASPAHHLAKVRHKIFGKLMLLLPSLESHSSWQSWEPTIGGRFPREVYDDILLRSNRILNYLTLMSYTATRSPHSGPSASSQSSLADERWVRTLRAVLNEVQPAHHQIVSTLALLSNALLSGQSLPPFIQMPSLYGVRNPRLPGDRLAGGGGCLHHTHPGRPCPWASPFSSSSSAAVAGTNDDGDDDDVGGNLADMLDPRNVEQRGYTEFAVMQVCSTLVRDDLQALVRAVERLVGVVDFSYRVDTVAEDPLRSTEAVDKRGGGKGKSTQEQQHRQQQQESGKRGIRRRRRRGTMVSTAVDDSGSSSSSDMDSIQQRWPSRTPAGAG</sequence>
<feature type="transmembrane region" description="Helical" evidence="6">
    <location>
        <begin position="814"/>
        <end position="831"/>
    </location>
</feature>
<feature type="domain" description="Integral membrane bound transporter" evidence="8">
    <location>
        <begin position="760"/>
        <end position="897"/>
    </location>
</feature>
<feature type="compositionally biased region" description="Low complexity" evidence="5">
    <location>
        <begin position="1265"/>
        <end position="1277"/>
    </location>
</feature>
<dbReference type="eggNOG" id="KOG4711">
    <property type="taxonomic scope" value="Eukaryota"/>
</dbReference>
<feature type="transmembrane region" description="Helical" evidence="6">
    <location>
        <begin position="113"/>
        <end position="133"/>
    </location>
</feature>
<dbReference type="PANTHER" id="PTHR37994">
    <property type="entry name" value="ARAE_2_N DOMAIN-CONTAINING PROTEIN-RELATED"/>
    <property type="match status" value="1"/>
</dbReference>
<dbReference type="EnsemblFungi" id="EJT72126">
    <property type="protein sequence ID" value="EJT72126"/>
    <property type="gene ID" value="GGTG_08994"/>
</dbReference>
<feature type="compositionally biased region" description="Basic residues" evidence="5">
    <location>
        <begin position="357"/>
        <end position="375"/>
    </location>
</feature>
<keyword evidence="2 6" id="KW-0812">Transmembrane</keyword>
<dbReference type="GO" id="GO:0016020">
    <property type="term" value="C:membrane"/>
    <property type="evidence" value="ECO:0007669"/>
    <property type="project" value="UniProtKB-SubCell"/>
</dbReference>
<evidence type="ECO:0000256" key="5">
    <source>
        <dbReference type="SAM" id="MobiDB-lite"/>
    </source>
</evidence>
<evidence type="ECO:0000256" key="3">
    <source>
        <dbReference type="ARBA" id="ARBA00022989"/>
    </source>
</evidence>
<feature type="compositionally biased region" description="Basic and acidic residues" evidence="5">
    <location>
        <begin position="1217"/>
        <end position="1226"/>
    </location>
</feature>
<organism evidence="9">
    <name type="scientific">Gaeumannomyces tritici (strain R3-111a-1)</name>
    <name type="common">Wheat and barley take-all root rot fungus</name>
    <name type="synonym">Gaeumannomyces graminis var. tritici</name>
    <dbReference type="NCBI Taxonomy" id="644352"/>
    <lineage>
        <taxon>Eukaryota</taxon>
        <taxon>Fungi</taxon>
        <taxon>Dikarya</taxon>
        <taxon>Ascomycota</taxon>
        <taxon>Pezizomycotina</taxon>
        <taxon>Sordariomycetes</taxon>
        <taxon>Sordariomycetidae</taxon>
        <taxon>Magnaporthales</taxon>
        <taxon>Magnaporthaceae</taxon>
        <taxon>Gaeumannomyces</taxon>
    </lineage>
</organism>
<feature type="region of interest" description="Disordered" evidence="5">
    <location>
        <begin position="1"/>
        <end position="71"/>
    </location>
</feature>
<protein>
    <submittedName>
        <fullName evidence="9 10">Uncharacterized protein</fullName>
    </submittedName>
</protein>
<feature type="compositionally biased region" description="Low complexity" evidence="5">
    <location>
        <begin position="1130"/>
        <end position="1145"/>
    </location>
</feature>
<feature type="region of interest" description="Disordered" evidence="5">
    <location>
        <begin position="336"/>
        <end position="389"/>
    </location>
</feature>
<dbReference type="Pfam" id="PF10337">
    <property type="entry name" value="ArAE_2_N"/>
    <property type="match status" value="1"/>
</dbReference>
<feature type="transmembrane region" description="Helical" evidence="6">
    <location>
        <begin position="883"/>
        <end position="904"/>
    </location>
</feature>
<dbReference type="HOGENOM" id="CLU_001788_0_1_1"/>
<feature type="transmembrane region" description="Helical" evidence="6">
    <location>
        <begin position="843"/>
        <end position="863"/>
    </location>
</feature>
<dbReference type="InterPro" id="IPR049453">
    <property type="entry name" value="Memb_transporter_dom"/>
</dbReference>
<evidence type="ECO:0000313" key="9">
    <source>
        <dbReference type="EMBL" id="EJT72126.1"/>
    </source>
</evidence>
<evidence type="ECO:0000313" key="10">
    <source>
        <dbReference type="EnsemblFungi" id="EJT72126"/>
    </source>
</evidence>
<dbReference type="GeneID" id="20349452"/>
<keyword evidence="11" id="KW-1185">Reference proteome</keyword>
<keyword evidence="4 6" id="KW-0472">Membrane</keyword>
<dbReference type="EMBL" id="GL385399">
    <property type="protein sequence ID" value="EJT72126.1"/>
    <property type="molecule type" value="Genomic_DNA"/>
</dbReference>
<feature type="region of interest" description="Disordered" evidence="5">
    <location>
        <begin position="173"/>
        <end position="194"/>
    </location>
</feature>
<evidence type="ECO:0000256" key="2">
    <source>
        <dbReference type="ARBA" id="ARBA00022692"/>
    </source>
</evidence>
<evidence type="ECO:0000313" key="11">
    <source>
        <dbReference type="Proteomes" id="UP000006039"/>
    </source>
</evidence>
<reference evidence="11" key="1">
    <citation type="submission" date="2010-07" db="EMBL/GenBank/DDBJ databases">
        <title>The genome sequence of Gaeumannomyces graminis var. tritici strain R3-111a-1.</title>
        <authorList>
            <consortium name="The Broad Institute Genome Sequencing Platform"/>
            <person name="Ma L.-J."/>
            <person name="Dead R."/>
            <person name="Young S."/>
            <person name="Zeng Q."/>
            <person name="Koehrsen M."/>
            <person name="Alvarado L."/>
            <person name="Berlin A."/>
            <person name="Chapman S.B."/>
            <person name="Chen Z."/>
            <person name="Freedman E."/>
            <person name="Gellesch M."/>
            <person name="Goldberg J."/>
            <person name="Griggs A."/>
            <person name="Gujja S."/>
            <person name="Heilman E.R."/>
            <person name="Heiman D."/>
            <person name="Hepburn T."/>
            <person name="Howarth C."/>
            <person name="Jen D."/>
            <person name="Larson L."/>
            <person name="Mehta T."/>
            <person name="Neiman D."/>
            <person name="Pearson M."/>
            <person name="Roberts A."/>
            <person name="Saif S."/>
            <person name="Shea T."/>
            <person name="Shenoy N."/>
            <person name="Sisk P."/>
            <person name="Stolte C."/>
            <person name="Sykes S."/>
            <person name="Walk T."/>
            <person name="White J."/>
            <person name="Yandava C."/>
            <person name="Haas B."/>
            <person name="Nusbaum C."/>
            <person name="Birren B."/>
        </authorList>
    </citation>
    <scope>NUCLEOTIDE SEQUENCE [LARGE SCALE GENOMIC DNA]</scope>
    <source>
        <strain evidence="11">R3-111a-1</strain>
    </source>
</reference>
<gene>
    <name evidence="10" type="primary">20349452</name>
    <name evidence="9" type="ORF">GGTG_08994</name>
</gene>
<feature type="compositionally biased region" description="Low complexity" evidence="5">
    <location>
        <begin position="53"/>
        <end position="66"/>
    </location>
</feature>
<keyword evidence="3 6" id="KW-1133">Transmembrane helix</keyword>
<dbReference type="OrthoDB" id="2274698at2759"/>
<feature type="transmembrane region" description="Helical" evidence="6">
    <location>
        <begin position="142"/>
        <end position="166"/>
    </location>
</feature>
<reference evidence="9" key="3">
    <citation type="submission" date="2010-09" db="EMBL/GenBank/DDBJ databases">
        <title>Annotation of Gaeumannomyces graminis var. tritici R3-111a-1.</title>
        <authorList>
            <consortium name="The Broad Institute Genome Sequencing Platform"/>
            <person name="Ma L.-J."/>
            <person name="Dead R."/>
            <person name="Young S.K."/>
            <person name="Zeng Q."/>
            <person name="Gargeya S."/>
            <person name="Fitzgerald M."/>
            <person name="Haas B."/>
            <person name="Abouelleil A."/>
            <person name="Alvarado L."/>
            <person name="Arachchi H.M."/>
            <person name="Berlin A."/>
            <person name="Brown A."/>
            <person name="Chapman S.B."/>
            <person name="Chen Z."/>
            <person name="Dunbar C."/>
            <person name="Freedman E."/>
            <person name="Gearin G."/>
            <person name="Gellesch M."/>
            <person name="Goldberg J."/>
            <person name="Griggs A."/>
            <person name="Gujja S."/>
            <person name="Heiman D."/>
            <person name="Howarth C."/>
            <person name="Larson L."/>
            <person name="Lui A."/>
            <person name="MacDonald P.J.P."/>
            <person name="Mehta T."/>
            <person name="Montmayeur A."/>
            <person name="Murphy C."/>
            <person name="Neiman D."/>
            <person name="Pearson M."/>
            <person name="Priest M."/>
            <person name="Roberts A."/>
            <person name="Saif S."/>
            <person name="Shea T."/>
            <person name="Shenoy N."/>
            <person name="Sisk P."/>
            <person name="Stolte C."/>
            <person name="Sykes S."/>
            <person name="Yandava C."/>
            <person name="Wortman J."/>
            <person name="Nusbaum C."/>
            <person name="Birren B."/>
        </authorList>
    </citation>
    <scope>NUCLEOTIDE SEQUENCE</scope>
    <source>
        <strain evidence="9">R3-111a-1</strain>
    </source>
</reference>
<evidence type="ECO:0000256" key="1">
    <source>
        <dbReference type="ARBA" id="ARBA00004141"/>
    </source>
</evidence>
<reference evidence="10" key="4">
    <citation type="journal article" date="2015" name="G3 (Bethesda)">
        <title>Genome sequences of three phytopathogenic species of the Magnaporthaceae family of fungi.</title>
        <authorList>
            <person name="Okagaki L.H."/>
            <person name="Nunes C.C."/>
            <person name="Sailsbery J."/>
            <person name="Clay B."/>
            <person name="Brown D."/>
            <person name="John T."/>
            <person name="Oh Y."/>
            <person name="Young N."/>
            <person name="Fitzgerald M."/>
            <person name="Haas B.J."/>
            <person name="Zeng Q."/>
            <person name="Young S."/>
            <person name="Adiconis X."/>
            <person name="Fan L."/>
            <person name="Levin J.Z."/>
            <person name="Mitchell T.K."/>
            <person name="Okubara P.A."/>
            <person name="Farman M.L."/>
            <person name="Kohn L.M."/>
            <person name="Birren B."/>
            <person name="Ma L.-J."/>
            <person name="Dean R.A."/>
        </authorList>
    </citation>
    <scope>NUCLEOTIDE SEQUENCE</scope>
    <source>
        <strain evidence="10">R3-111a-1</strain>
    </source>
</reference>